<evidence type="ECO:0000313" key="1">
    <source>
        <dbReference type="EMBL" id="MFD1186129.1"/>
    </source>
</evidence>
<dbReference type="RefSeq" id="WP_377525290.1">
    <property type="nucleotide sequence ID" value="NZ_JBHTLD010000053.1"/>
</dbReference>
<gene>
    <name evidence="1" type="ORF">ACFQ2O_07945</name>
</gene>
<sequence length="430" mass="49037">MLEGNTGSEESFIQLVTRYKSEPESVYRTWFINNDDRLKAFRTIRRGVIQVIADIKNGTFGNDFKGSSLEFVLNCIAEQKQVFMGVAHPFYWKPKLRIPDIYENDVNKRAFGQFLQNCLTATREEQLLREVILLDEKRIKGLGPAVASILYFLHPTLVPPCNTAIVSGFNKLFNEKVKLGSWKEYLRMREVILHTNHKFRSHLSTDLGAMGGLLFDVGDMKLLPPGGQALSPEETKKIERQLTKRHQEVVNEQQQESLHTEMQYHLLRVGKKLGYDVACASNDKGRTYQGQVFSFMCLDSVPDLGIDKDTQSTIGLIDVLWFEKGTSKIAAAFEVEKSTSIYSGILRLTDLHYSLPDHTTTLYLLIPDSREKELRLQLIRPSVRSSSARFHYIRFSELREHCDAICRFGADKGSLVKIASTMEVSLQRCS</sequence>
<accession>A0ABW3SMK2</accession>
<dbReference type="Proteomes" id="UP001597094">
    <property type="component" value="Unassembled WGS sequence"/>
</dbReference>
<organism evidence="1 2">
    <name type="scientific">Pontibacter rugosus</name>
    <dbReference type="NCBI Taxonomy" id="1745966"/>
    <lineage>
        <taxon>Bacteria</taxon>
        <taxon>Pseudomonadati</taxon>
        <taxon>Bacteroidota</taxon>
        <taxon>Cytophagia</taxon>
        <taxon>Cytophagales</taxon>
        <taxon>Hymenobacteraceae</taxon>
        <taxon>Pontibacter</taxon>
    </lineage>
</organism>
<protein>
    <recommendedName>
        <fullName evidence="3">Type II restriction enzyme</fullName>
    </recommendedName>
</protein>
<dbReference type="EMBL" id="JBHTLD010000053">
    <property type="protein sequence ID" value="MFD1186129.1"/>
    <property type="molecule type" value="Genomic_DNA"/>
</dbReference>
<keyword evidence="2" id="KW-1185">Reference proteome</keyword>
<comment type="caution">
    <text evidence="1">The sequence shown here is derived from an EMBL/GenBank/DDBJ whole genome shotgun (WGS) entry which is preliminary data.</text>
</comment>
<name>A0ABW3SMK2_9BACT</name>
<evidence type="ECO:0000313" key="2">
    <source>
        <dbReference type="Proteomes" id="UP001597094"/>
    </source>
</evidence>
<evidence type="ECO:0008006" key="3">
    <source>
        <dbReference type="Google" id="ProtNLM"/>
    </source>
</evidence>
<reference evidence="2" key="1">
    <citation type="journal article" date="2019" name="Int. J. Syst. Evol. Microbiol.">
        <title>The Global Catalogue of Microorganisms (GCM) 10K type strain sequencing project: providing services to taxonomists for standard genome sequencing and annotation.</title>
        <authorList>
            <consortium name="The Broad Institute Genomics Platform"/>
            <consortium name="The Broad Institute Genome Sequencing Center for Infectious Disease"/>
            <person name="Wu L."/>
            <person name="Ma J."/>
        </authorList>
    </citation>
    <scope>NUCLEOTIDE SEQUENCE [LARGE SCALE GENOMIC DNA]</scope>
    <source>
        <strain evidence="2">JCM 31319</strain>
    </source>
</reference>
<proteinExistence type="predicted"/>